<dbReference type="KEGG" id="slim:SCL_1312"/>
<organism evidence="1 2">
    <name type="scientific">Sulfuricaulis limicola</name>
    <dbReference type="NCBI Taxonomy" id="1620215"/>
    <lineage>
        <taxon>Bacteria</taxon>
        <taxon>Pseudomonadati</taxon>
        <taxon>Pseudomonadota</taxon>
        <taxon>Gammaproteobacteria</taxon>
        <taxon>Acidiferrobacterales</taxon>
        <taxon>Acidiferrobacteraceae</taxon>
        <taxon>Sulfuricaulis</taxon>
    </lineage>
</organism>
<name>A0A1B4XFP8_9GAMM</name>
<evidence type="ECO:0000313" key="1">
    <source>
        <dbReference type="EMBL" id="BAV33623.1"/>
    </source>
</evidence>
<dbReference type="RefSeq" id="WP_096360456.1">
    <property type="nucleotide sequence ID" value="NZ_AP014879.1"/>
</dbReference>
<dbReference type="InterPro" id="IPR007438">
    <property type="entry name" value="DUF488"/>
</dbReference>
<dbReference type="PIRSF" id="PIRSF024492">
    <property type="entry name" value="UCP024492"/>
    <property type="match status" value="1"/>
</dbReference>
<evidence type="ECO:0000313" key="2">
    <source>
        <dbReference type="Proteomes" id="UP000243180"/>
    </source>
</evidence>
<dbReference type="InterPro" id="IPR014519">
    <property type="entry name" value="UCP024492"/>
</dbReference>
<dbReference type="InParanoid" id="A0A1B4XFP8"/>
<proteinExistence type="predicted"/>
<accession>A0A1B4XFP8</accession>
<sequence>MTLTLYTVGHGNRQIGELIALLKEAGVDTLVDVRAQPRSRHNPQFNDDALRLACEHAGIVYHWAGKQLGGMRDPRPESPHRALPEGLRGFADHMDTDAFQKGAAQLRNLADRGTCAILCAERDPAHCHRSLIADYLTLQGARVIHLIAPGEMREHALSPAVRRESAALVYDRQVNGELGL</sequence>
<dbReference type="Pfam" id="PF04343">
    <property type="entry name" value="DUF488"/>
    <property type="match status" value="1"/>
</dbReference>
<dbReference type="PANTHER" id="PTHR39337:SF1">
    <property type="entry name" value="BLR5642 PROTEIN"/>
    <property type="match status" value="1"/>
</dbReference>
<dbReference type="Proteomes" id="UP000243180">
    <property type="component" value="Chromosome"/>
</dbReference>
<dbReference type="EMBL" id="AP014879">
    <property type="protein sequence ID" value="BAV33623.1"/>
    <property type="molecule type" value="Genomic_DNA"/>
</dbReference>
<reference evidence="1 2" key="1">
    <citation type="submission" date="2015-05" db="EMBL/GenBank/DDBJ databases">
        <title>Complete genome sequence of a sulfur-oxidizing gammaproteobacterium strain HA5.</title>
        <authorList>
            <person name="Miura A."/>
            <person name="Kojima H."/>
            <person name="Fukui M."/>
        </authorList>
    </citation>
    <scope>NUCLEOTIDE SEQUENCE [LARGE SCALE GENOMIC DNA]</scope>
    <source>
        <strain evidence="1 2">HA5</strain>
    </source>
</reference>
<protein>
    <submittedName>
        <fullName evidence="1">DNA repair protein</fullName>
    </submittedName>
</protein>
<dbReference type="OrthoDB" id="9789109at2"/>
<gene>
    <name evidence="1" type="ORF">SCL_1312</name>
</gene>
<keyword evidence="2" id="KW-1185">Reference proteome</keyword>
<dbReference type="AlphaFoldDB" id="A0A1B4XFP8"/>
<dbReference type="PANTHER" id="PTHR39337">
    <property type="entry name" value="BLR5642 PROTEIN"/>
    <property type="match status" value="1"/>
</dbReference>